<reference evidence="5" key="1">
    <citation type="journal article" date="2015" name="Genome Announc.">
        <title>Genome sequence of the AIDS-associated pathogen Penicillium marneffei (ATCC18224) and its near taxonomic relative Talaromyces stipitatus (ATCC10500).</title>
        <authorList>
            <person name="Nierman W.C."/>
            <person name="Fedorova-Abrams N.D."/>
            <person name="Andrianopoulos A."/>
        </authorList>
    </citation>
    <scope>NUCLEOTIDE SEQUENCE [LARGE SCALE GENOMIC DNA]</scope>
    <source>
        <strain evidence="5">ATCC 10500 / CBS 375.48 / QM 6759 / NRRL 1006</strain>
    </source>
</reference>
<dbReference type="PANTHER" id="PTHR43976">
    <property type="entry name" value="SHORT CHAIN DEHYDROGENASE"/>
    <property type="match status" value="1"/>
</dbReference>
<evidence type="ECO:0000313" key="4">
    <source>
        <dbReference type="EMBL" id="EED12740.1"/>
    </source>
</evidence>
<evidence type="ECO:0000256" key="3">
    <source>
        <dbReference type="ARBA" id="ARBA00023002"/>
    </source>
</evidence>
<dbReference type="PANTHER" id="PTHR43976:SF16">
    <property type="entry name" value="SHORT-CHAIN DEHYDROGENASE_REDUCTASE FAMILY PROTEIN"/>
    <property type="match status" value="1"/>
</dbReference>
<dbReference type="HOGENOM" id="CLU_506265_0_0_1"/>
<dbReference type="GO" id="GO:0016491">
    <property type="term" value="F:oxidoreductase activity"/>
    <property type="evidence" value="ECO:0007669"/>
    <property type="project" value="UniProtKB-KW"/>
</dbReference>
<organism evidence="4 5">
    <name type="scientific">Talaromyces stipitatus (strain ATCC 10500 / CBS 375.48 / QM 6759 / NRRL 1006)</name>
    <name type="common">Penicillium stipitatum</name>
    <dbReference type="NCBI Taxonomy" id="441959"/>
    <lineage>
        <taxon>Eukaryota</taxon>
        <taxon>Fungi</taxon>
        <taxon>Dikarya</taxon>
        <taxon>Ascomycota</taxon>
        <taxon>Pezizomycotina</taxon>
        <taxon>Eurotiomycetes</taxon>
        <taxon>Eurotiomycetidae</taxon>
        <taxon>Eurotiales</taxon>
        <taxon>Trichocomaceae</taxon>
        <taxon>Talaromyces</taxon>
        <taxon>Talaromyces sect. Talaromyces</taxon>
    </lineage>
</organism>
<keyword evidence="2" id="KW-0521">NADP</keyword>
<dbReference type="Pfam" id="PF00106">
    <property type="entry name" value="adh_short"/>
    <property type="match status" value="2"/>
</dbReference>
<dbReference type="EMBL" id="EQ962659">
    <property type="protein sequence ID" value="EED12740.1"/>
    <property type="molecule type" value="Genomic_DNA"/>
</dbReference>
<dbReference type="Gene3D" id="3.40.50.720">
    <property type="entry name" value="NAD(P)-binding Rossmann-like Domain"/>
    <property type="match status" value="2"/>
</dbReference>
<accession>B8MPT2</accession>
<evidence type="ECO:0000313" key="5">
    <source>
        <dbReference type="Proteomes" id="UP000001745"/>
    </source>
</evidence>
<dbReference type="Proteomes" id="UP000001745">
    <property type="component" value="Unassembled WGS sequence"/>
</dbReference>
<dbReference type="AlphaFoldDB" id="B8MPT2"/>
<dbReference type="PRINTS" id="PR00081">
    <property type="entry name" value="GDHRDH"/>
</dbReference>
<dbReference type="CDD" id="cd05374">
    <property type="entry name" value="17beta-HSD-like_SDR_c"/>
    <property type="match status" value="2"/>
</dbReference>
<gene>
    <name evidence="4" type="ORF">TSTA_052610</name>
</gene>
<dbReference type="GeneID" id="8098210"/>
<comment type="similarity">
    <text evidence="1">Belongs to the short-chain dehydrogenases/reductases (SDR) family.</text>
</comment>
<dbReference type="SUPFAM" id="SSF51735">
    <property type="entry name" value="NAD(P)-binding Rossmann-fold domains"/>
    <property type="match status" value="2"/>
</dbReference>
<dbReference type="InterPro" id="IPR036291">
    <property type="entry name" value="NAD(P)-bd_dom_sf"/>
</dbReference>
<name>B8MPT2_TALSN</name>
<protein>
    <submittedName>
        <fullName evidence="4">Estradiol 17 beta-dehydrogenase, putative</fullName>
    </submittedName>
</protein>
<dbReference type="STRING" id="441959.B8MPT2"/>
<dbReference type="PhylomeDB" id="B8MPT2"/>
<dbReference type="PROSITE" id="PS00061">
    <property type="entry name" value="ADH_SHORT"/>
    <property type="match status" value="2"/>
</dbReference>
<evidence type="ECO:0000256" key="1">
    <source>
        <dbReference type="ARBA" id="ARBA00006484"/>
    </source>
</evidence>
<dbReference type="InterPro" id="IPR051911">
    <property type="entry name" value="SDR_oxidoreductase"/>
</dbReference>
<dbReference type="PRINTS" id="PR00080">
    <property type="entry name" value="SDRFAMILY"/>
</dbReference>
<dbReference type="RefSeq" id="XP_002486851.1">
    <property type="nucleotide sequence ID" value="XM_002486806.1"/>
</dbReference>
<dbReference type="eggNOG" id="KOG1205">
    <property type="taxonomic scope" value="Eukaryota"/>
</dbReference>
<dbReference type="eggNOG" id="KOG1209">
    <property type="taxonomic scope" value="Eukaryota"/>
</dbReference>
<evidence type="ECO:0000256" key="2">
    <source>
        <dbReference type="ARBA" id="ARBA00022857"/>
    </source>
</evidence>
<dbReference type="VEuPathDB" id="FungiDB:TSTA_052610"/>
<keyword evidence="3" id="KW-0560">Oxidoreductase</keyword>
<dbReference type="InterPro" id="IPR020904">
    <property type="entry name" value="Sc_DH/Rdtase_CS"/>
</dbReference>
<dbReference type="InterPro" id="IPR002347">
    <property type="entry name" value="SDR_fam"/>
</dbReference>
<dbReference type="OrthoDB" id="1274115at2759"/>
<dbReference type="InParanoid" id="B8MPT2"/>
<sequence>MARLWLITGCSSGFGREIAIAAARIGDTVIAASRSPEKLEDLKKAGNIIPQALHVRASDEQVKSTVSDILARFGHIDILVNNVGYILEGAIEECSSQEIEAIFDTNVFSQMRLLRAVLPSMRARRSGVVANMGSIGGWSGTPAAGLYCASKAAIAIYTESLRGELAPFDIQVVCIEPGYFRTNFLSGNHKISVQKPLPELEPATSGTRSALAAYNQHQPGDPVKGAAIIVEALTGTGRCQGRQLPPRLALGRDAIAAITSAIDRNRDSLEQWKDVVMATDLCSRRERKGLIGHVTSGPLYILIVHRFSQNTQKPQVTLNIMAPAKVWLITGASSGIGLELAKVAAARGDSVIAATRSPKKIEALGLSKNIKAAHLDHNEPLPQIKTAMQDILSIFGTVDIVVNNAAYVQTGMLEELSPEESLQQFQVNVLGPMNIYRAILPHLREKGSGTLVTIGSMAAWYPMPGCNAYNASKAAIRWLGIGLAGEVAQFGIRHTLVEPGFFRTELLNPNANFATTSKTQRLPAYAELNATTDKNFVNFHGAQLGNPVKGAEILYDVVTSSGVAAGKELPDFLPLGSDASDEISKAASKTIATIDEWRDISAMSDFTAGK</sequence>
<dbReference type="OMA" id="CEWAGDK"/>
<keyword evidence="5" id="KW-1185">Reference proteome</keyword>
<proteinExistence type="inferred from homology"/>
<dbReference type="FunFam" id="3.40.50.720:FF:000084">
    <property type="entry name" value="Short-chain dehydrogenase reductase"/>
    <property type="match status" value="2"/>
</dbReference>